<evidence type="ECO:0000256" key="1">
    <source>
        <dbReference type="SAM" id="Phobius"/>
    </source>
</evidence>
<evidence type="ECO:0000313" key="2">
    <source>
        <dbReference type="EMBL" id="ACV35150.1"/>
    </source>
</evidence>
<feature type="transmembrane region" description="Helical" evidence="1">
    <location>
        <begin position="390"/>
        <end position="408"/>
    </location>
</feature>
<reference evidence="2" key="2">
    <citation type="submission" date="2009-09" db="EMBL/GenBank/DDBJ databases">
        <title>Complete sequence of chromosome of Candidatus Accumulibacter phosphatis clade IIA str. UW-1.</title>
        <authorList>
            <consortium name="US DOE Joint Genome Institute"/>
            <person name="Martin H.G."/>
            <person name="Ivanova N."/>
            <person name="Kunin V."/>
            <person name="Warnecke F."/>
            <person name="Barry K."/>
            <person name="He S."/>
            <person name="Salamov A."/>
            <person name="Szeto E."/>
            <person name="Dalin E."/>
            <person name="Pangilinan J.L."/>
            <person name="Lapidus A."/>
            <person name="Lowry S."/>
            <person name="Kyrpides N.C."/>
            <person name="McMahon K.D."/>
            <person name="Hugenholtz P."/>
        </authorList>
    </citation>
    <scope>NUCLEOTIDE SEQUENCE [LARGE SCALE GENOMIC DNA]</scope>
    <source>
        <strain evidence="2">UW-1</strain>
    </source>
</reference>
<keyword evidence="1" id="KW-0812">Transmembrane</keyword>
<dbReference type="PANTHER" id="PTHR30092">
    <property type="entry name" value="INNER MEMBRANE PROTEIN CRED"/>
    <property type="match status" value="1"/>
</dbReference>
<accession>C7RV71</accession>
<dbReference type="EMBL" id="CP001715">
    <property type="protein sequence ID" value="ACV35150.1"/>
    <property type="molecule type" value="Genomic_DNA"/>
</dbReference>
<dbReference type="HOGENOM" id="CLU_036281_1_0_4"/>
<feature type="transmembrane region" description="Helical" evidence="1">
    <location>
        <begin position="414"/>
        <end position="432"/>
    </location>
</feature>
<dbReference type="Pfam" id="PF06123">
    <property type="entry name" value="CreD"/>
    <property type="match status" value="1"/>
</dbReference>
<keyword evidence="1" id="KW-0472">Membrane</keyword>
<dbReference type="KEGG" id="app:CAP2UW1_1851"/>
<organism evidence="2">
    <name type="scientific">Accumulibacter regalis</name>
    <dbReference type="NCBI Taxonomy" id="522306"/>
    <lineage>
        <taxon>Bacteria</taxon>
        <taxon>Pseudomonadati</taxon>
        <taxon>Pseudomonadota</taxon>
        <taxon>Betaproteobacteria</taxon>
        <taxon>Candidatus Accumulibacter</taxon>
    </lineage>
</organism>
<keyword evidence="1" id="KW-1133">Transmembrane helix</keyword>
<feature type="transmembrane region" description="Helical" evidence="1">
    <location>
        <begin position="361"/>
        <end position="383"/>
    </location>
</feature>
<feature type="transmembrane region" description="Helical" evidence="1">
    <location>
        <begin position="306"/>
        <end position="323"/>
    </location>
</feature>
<proteinExistence type="predicted"/>
<reference evidence="2" key="1">
    <citation type="submission" date="2009-08" db="EMBL/GenBank/DDBJ databases">
        <authorList>
            <consortium name="US DOE Joint Genome Institute"/>
            <person name="Lucas S."/>
            <person name="Copeland A."/>
            <person name="Lapidus A."/>
            <person name="Glavina del Rio T."/>
            <person name="Dalin E."/>
            <person name="Tice H."/>
            <person name="Bruce D."/>
            <person name="Barry K."/>
            <person name="Pitluck S."/>
            <person name="Lowry S."/>
            <person name="Larimer F."/>
            <person name="Land M."/>
            <person name="Hauser L."/>
            <person name="Kyrpides N."/>
            <person name="Ivanova N."/>
            <person name="McMahon K.D."/>
            <person name="Hugenholtz P."/>
        </authorList>
    </citation>
    <scope>NUCLEOTIDE SEQUENCE</scope>
    <source>
        <strain evidence="2">UW-1</strain>
    </source>
</reference>
<feature type="transmembrane region" description="Helical" evidence="1">
    <location>
        <begin position="335"/>
        <end position="355"/>
    </location>
</feature>
<dbReference type="PIRSF" id="PIRSF004548">
    <property type="entry name" value="CreD"/>
    <property type="match status" value="1"/>
</dbReference>
<dbReference type="PANTHER" id="PTHR30092:SF0">
    <property type="entry name" value="INNER MEMBRANE PROTEIN CRED"/>
    <property type="match status" value="1"/>
</dbReference>
<dbReference type="eggNOG" id="COG4452">
    <property type="taxonomic scope" value="Bacteria"/>
</dbReference>
<dbReference type="OrthoDB" id="9791851at2"/>
<dbReference type="NCBIfam" id="NF008712">
    <property type="entry name" value="PRK11715.1-1"/>
    <property type="match status" value="1"/>
</dbReference>
<gene>
    <name evidence="2" type="ordered locus">CAP2UW1_1851</name>
</gene>
<dbReference type="GO" id="GO:0005886">
    <property type="term" value="C:plasma membrane"/>
    <property type="evidence" value="ECO:0007669"/>
    <property type="project" value="TreeGrafter"/>
</dbReference>
<dbReference type="AlphaFoldDB" id="C7RV71"/>
<sequence precursor="true">MDKKLLLKLIAIGFMSLLLLVPLALIEDQIRQRSSRQDEVQRGIANSSAGQQTLTGPVLAIHYREKLEPEIKEDPATGRLKSIPRFAERTFYLPAETLRLSGDARVETRQRGIYQVRLYHLDLAVAGRFVLPAHLGFDSKRVILSAEATLLLGVADPRGVDNDPVVNLDGQRYRFATPKISAQDGDALAGERLAIPLGAIALEAARTLDFDFPLQLTGTERLAIAPTGEANTIAIKSDWRHPSFGGRFLPRQRTVGDDGFTARWEVSHLARNFPNTLAAAKGGPAPEVLDILFVDPVNVYLQSERAVKYGILFIALTFAGFFLSEILRRAPIHPLQYLLVGLALALFFLLLIALSEHLPFVAAYAIAASACIGLIGSYLAGALGDRRQGLAFAAALTGLYGVLYGVLLSEDNSLLMGSVLLFLALGAIMLATRRIDWYRIAPAAAARPAE</sequence>
<dbReference type="STRING" id="522306.CAP2UW1_1851"/>
<dbReference type="InterPro" id="IPR010364">
    <property type="entry name" value="Uncharacterised_IM_CreD"/>
</dbReference>
<protein>
    <submittedName>
        <fullName evidence="2">Inner membrane CreD family protein</fullName>
    </submittedName>
</protein>
<name>C7RV71_ACCRE</name>